<comment type="caution">
    <text evidence="2">The sequence shown here is derived from an EMBL/GenBank/DDBJ whole genome shotgun (WGS) entry which is preliminary data.</text>
</comment>
<reference evidence="2 3" key="1">
    <citation type="submission" date="2018-11" db="EMBL/GenBank/DDBJ databases">
        <title>Draft genome sequence of Buttiauxella warmboldiae CCUG 35512.</title>
        <authorList>
            <person name="Salva-Serra F."/>
            <person name="Marathe N."/>
            <person name="Moore E."/>
            <person name="Svensson L."/>
            <person name="Engstrom-Jakobsson H."/>
        </authorList>
    </citation>
    <scope>NUCLEOTIDE SEQUENCE [LARGE SCALE GENOMIC DNA]</scope>
    <source>
        <strain evidence="2 3">CCUG 35512</strain>
    </source>
</reference>
<dbReference type="InterPro" id="IPR022262">
    <property type="entry name" value="Lipoprot_put"/>
</dbReference>
<keyword evidence="3" id="KW-1185">Reference proteome</keyword>
<name>A0A3N5DKH6_9ENTR</name>
<keyword evidence="1" id="KW-0732">Signal</keyword>
<keyword evidence="2" id="KW-0449">Lipoprotein</keyword>
<gene>
    <name evidence="2" type="ORF">EHN07_06545</name>
</gene>
<dbReference type="EMBL" id="RPOH01000021">
    <property type="protein sequence ID" value="RPH29304.1"/>
    <property type="molecule type" value="Genomic_DNA"/>
</dbReference>
<dbReference type="RefSeq" id="WP_124023374.1">
    <property type="nucleotide sequence ID" value="NZ_RPOH01000021.1"/>
</dbReference>
<evidence type="ECO:0000256" key="1">
    <source>
        <dbReference type="SAM" id="SignalP"/>
    </source>
</evidence>
<accession>A0A3N5DKH6</accession>
<evidence type="ECO:0000313" key="2">
    <source>
        <dbReference type="EMBL" id="RPH29304.1"/>
    </source>
</evidence>
<dbReference type="AlphaFoldDB" id="A0A3N5DKH6"/>
<feature type="signal peptide" evidence="1">
    <location>
        <begin position="1"/>
        <end position="19"/>
    </location>
</feature>
<dbReference type="OrthoDB" id="8863314at2"/>
<dbReference type="PROSITE" id="PS51257">
    <property type="entry name" value="PROKAR_LIPOPROTEIN"/>
    <property type="match status" value="1"/>
</dbReference>
<evidence type="ECO:0000313" key="3">
    <source>
        <dbReference type="Proteomes" id="UP000268615"/>
    </source>
</evidence>
<sequence>MRALILLLSLLLVACSTDQKTLLPVDENTTMLSIWGRQNGDKQALYDARSALRRPLDDTTLIAQQQQATRSDDNAARALFRRLPNPDLELYIFPHLAGSEGVPVPGYTTVFPFYNRVQYALPGERTDPL</sequence>
<dbReference type="Proteomes" id="UP000268615">
    <property type="component" value="Unassembled WGS sequence"/>
</dbReference>
<feature type="chain" id="PRO_5018257248" evidence="1">
    <location>
        <begin position="20"/>
        <end position="129"/>
    </location>
</feature>
<protein>
    <submittedName>
        <fullName evidence="2">TIGR03751 family conjugal transfer lipoprotein</fullName>
    </submittedName>
</protein>
<proteinExistence type="predicted"/>
<organism evidence="2 3">
    <name type="scientific">Buttiauxella warmboldiae</name>
    <dbReference type="NCBI Taxonomy" id="82993"/>
    <lineage>
        <taxon>Bacteria</taxon>
        <taxon>Pseudomonadati</taxon>
        <taxon>Pseudomonadota</taxon>
        <taxon>Gammaproteobacteria</taxon>
        <taxon>Enterobacterales</taxon>
        <taxon>Enterobacteriaceae</taxon>
        <taxon>Buttiauxella</taxon>
    </lineage>
</organism>
<dbReference type="NCBIfam" id="TIGR03751">
    <property type="entry name" value="conj_TIGR03751"/>
    <property type="match status" value="1"/>
</dbReference>